<keyword evidence="1" id="KW-0175">Coiled coil</keyword>
<name>A0A4Z1T501_GIAMU</name>
<protein>
    <submittedName>
        <fullName evidence="3">Uncharacterized protein</fullName>
    </submittedName>
</protein>
<sequence>MPPVYSGGASGHAPSPGRGDGSRPKGGLARQEAVIQSLEAKVQDLEDELSTAQLSMAHRETLHSREIARLQERLAIYEPEGQPTDTALPDTIISLRRDLQEKIEGIEQMAAARVKAAVIESRLHAKPAYKSMGDRKDEAARRTRDEFRGDFVRKLTEEKTALATALEDEAARNVALNKEVAELQEVIATLKQDLKKAVQEQIVAERARSLEYLSGRRSSSPQPPPQGSRRPSAGCNYDLEEDVTRPLSQRGSIAKSTGTLPSLNSSFKAKPPPSHHGTGTMKPVTGPPAGFGTFSSPSPSRRPIGGEKVMKQRIGAIMKAVDSLRDELNCLVSATLVTLREAGLYHLAIDPASHPTDEERLRLCSYLANNKTALQALLRLAQAAALPARSQRDPFADTALTRRLPLLSTELDTRRICGLVAGHRELEPLPD</sequence>
<evidence type="ECO:0000313" key="4">
    <source>
        <dbReference type="Proteomes" id="UP000315496"/>
    </source>
</evidence>
<comment type="caution">
    <text evidence="3">The sequence shown here is derived from an EMBL/GenBank/DDBJ whole genome shotgun (WGS) entry which is preliminary data.</text>
</comment>
<proteinExistence type="predicted"/>
<feature type="region of interest" description="Disordered" evidence="2">
    <location>
        <begin position="213"/>
        <end position="305"/>
    </location>
</feature>
<dbReference type="VEuPathDB" id="GiardiaDB:GMRT_12882"/>
<dbReference type="AlphaFoldDB" id="A0A4Z1T501"/>
<organism evidence="3 4">
    <name type="scientific">Giardia muris</name>
    <dbReference type="NCBI Taxonomy" id="5742"/>
    <lineage>
        <taxon>Eukaryota</taxon>
        <taxon>Metamonada</taxon>
        <taxon>Diplomonadida</taxon>
        <taxon>Hexamitidae</taxon>
        <taxon>Giardiinae</taxon>
        <taxon>Giardia</taxon>
    </lineage>
</organism>
<feature type="coiled-coil region" evidence="1">
    <location>
        <begin position="166"/>
        <end position="200"/>
    </location>
</feature>
<evidence type="ECO:0000256" key="2">
    <source>
        <dbReference type="SAM" id="MobiDB-lite"/>
    </source>
</evidence>
<accession>A0A4Z1T501</accession>
<feature type="region of interest" description="Disordered" evidence="2">
    <location>
        <begin position="1"/>
        <end position="30"/>
    </location>
</feature>
<gene>
    <name evidence="3" type="ORF">GMRT_12882</name>
</gene>
<evidence type="ECO:0000256" key="1">
    <source>
        <dbReference type="SAM" id="Coils"/>
    </source>
</evidence>
<dbReference type="OrthoDB" id="10255800at2759"/>
<dbReference type="Proteomes" id="UP000315496">
    <property type="component" value="Chromosome 3"/>
</dbReference>
<keyword evidence="4" id="KW-1185">Reference proteome</keyword>
<evidence type="ECO:0000313" key="3">
    <source>
        <dbReference type="EMBL" id="TNJ27599.1"/>
    </source>
</evidence>
<reference evidence="3 4" key="1">
    <citation type="submission" date="2019-05" db="EMBL/GenBank/DDBJ databases">
        <title>The compact genome of Giardia muris reveals important steps in the evolution of intestinal protozoan parasites.</title>
        <authorList>
            <person name="Xu F."/>
            <person name="Jimenez-Gonzalez A."/>
            <person name="Einarsson E."/>
            <person name="Astvaldsson A."/>
            <person name="Peirasmaki D."/>
            <person name="Eckmann L."/>
            <person name="Andersson J.O."/>
            <person name="Svard S.G."/>
            <person name="Jerlstrom-Hultqvist J."/>
        </authorList>
    </citation>
    <scope>NUCLEOTIDE SEQUENCE [LARGE SCALE GENOMIC DNA]</scope>
    <source>
        <strain evidence="3 4">Roberts-Thomson</strain>
    </source>
</reference>
<feature type="compositionally biased region" description="Polar residues" evidence="2">
    <location>
        <begin position="246"/>
        <end position="267"/>
    </location>
</feature>
<feature type="compositionally biased region" description="Low complexity" evidence="2">
    <location>
        <begin position="287"/>
        <end position="303"/>
    </location>
</feature>
<dbReference type="EMBL" id="VDLU01000003">
    <property type="protein sequence ID" value="TNJ27599.1"/>
    <property type="molecule type" value="Genomic_DNA"/>
</dbReference>